<dbReference type="GO" id="GO:0006606">
    <property type="term" value="P:protein import into nucleus"/>
    <property type="evidence" value="ECO:0007669"/>
    <property type="project" value="TreeGrafter"/>
</dbReference>
<reference evidence="8 9" key="1">
    <citation type="journal article" date="2011" name="Science">
        <title>Comparative functional genomics of the fission yeasts.</title>
        <authorList>
            <person name="Rhind N."/>
            <person name="Chen Z."/>
            <person name="Yassour M."/>
            <person name="Thompson D.A."/>
            <person name="Haas B.J."/>
            <person name="Habib N."/>
            <person name="Wapinski I."/>
            <person name="Roy S."/>
            <person name="Lin M.F."/>
            <person name="Heiman D.I."/>
            <person name="Young S.K."/>
            <person name="Furuya K."/>
            <person name="Guo Y."/>
            <person name="Pidoux A."/>
            <person name="Chen H.M."/>
            <person name="Robbertse B."/>
            <person name="Goldberg J.M."/>
            <person name="Aoki K."/>
            <person name="Bayne E.H."/>
            <person name="Berlin A.M."/>
            <person name="Desjardins C.A."/>
            <person name="Dobbs E."/>
            <person name="Dukaj L."/>
            <person name="Fan L."/>
            <person name="FitzGerald M.G."/>
            <person name="French C."/>
            <person name="Gujja S."/>
            <person name="Hansen K."/>
            <person name="Keifenheim D."/>
            <person name="Levin J.Z."/>
            <person name="Mosher R.A."/>
            <person name="Mueller C.A."/>
            <person name="Pfiffner J."/>
            <person name="Priest M."/>
            <person name="Russ C."/>
            <person name="Smialowska A."/>
            <person name="Swoboda P."/>
            <person name="Sykes S.M."/>
            <person name="Vaughn M."/>
            <person name="Vengrova S."/>
            <person name="Yoder R."/>
            <person name="Zeng Q."/>
            <person name="Allshire R."/>
            <person name="Baulcombe D."/>
            <person name="Birren B.W."/>
            <person name="Brown W."/>
            <person name="Ekwall K."/>
            <person name="Kellis M."/>
            <person name="Leatherwood J."/>
            <person name="Levin H."/>
            <person name="Margalit H."/>
            <person name="Martienssen R."/>
            <person name="Nieduszynski C.A."/>
            <person name="Spatafora J.W."/>
            <person name="Friedman N."/>
            <person name="Dalgaard J.Z."/>
            <person name="Baumann P."/>
            <person name="Niki H."/>
            <person name="Regev A."/>
            <person name="Nusbaum C."/>
        </authorList>
    </citation>
    <scope>NUCLEOTIDE SEQUENCE [LARGE SCALE GENOMIC DNA]</scope>
    <source>
        <strain evidence="9">yFS286</strain>
    </source>
</reference>
<keyword evidence="2" id="KW-0813">Transport</keyword>
<dbReference type="AlphaFoldDB" id="S9PVY0"/>
<sequence>MSQHLSWTDLLEKHPAFKSIHTATDDLEPLPKQVCSFDTKLYVAVGNEVRLVDCEHVKHNKGGSEATSFTKLTHPELNFTIFQLVISPNGKFLAVVGKSKVVVLGLRSEGDAKPSSSSSSSSFNQSFNNTPGIFGSTGSLGFKGSQGHSTNSSEKPIYYAGIIKLTSPVICARFHPLGRSGRSLVLLNETHLTLYEVENGYLNPDYAIPLSFSDKPSNAFDVDAEGHVPVSFTFNHSTHGWSAFVVYILTISGDVFALCPVMPRHALISRTILQQLSSEVSEYHQTCIDSENAQQLLRWITKLIGDAALSSELNSRSGFSLEDSNEFSNFSNVLALQRPDDFTLLPALQGPFLIQPLRGDDILDNCCDIVSLGTPVIDVIVISTASGQIDLFLCPSKLSGKWSLPSQRNEPSKPLVLSPIHTLRPFTTKTDYTTIHYDHFSPLTFTVYHANGAHSIDVETWVRDLRLLYENKLHFKNARDKKELLDILSSIPESTEVIERVNTNPLNTSADPVVGCTQIKYPSLGSAFLYLTKHRQVTVIDESEHLDMPAIDRDFKNEDLSESFHISINREPDSQNLMYQSLLLQSPFENPYIQTSPERLIVPPELGGKLGVSPYSLRFLGTAVNRMRDHLDLIHQGIIALHYRLGLQKEEFLRQRDHIIKLNKRFNLVSQKEWDTKRFANLEKRILQCEGRADVVLQRCMNVHSPNLSDQEKAFARELERYRERILGERGIEKKLQSIKPLLQHGNMQSKATFSKPSVRPSSIEPVALDQLKQLLTQQNKSIQIMKAKIVSLQTKI</sequence>
<accession>S9PVY0</accession>
<evidence type="ECO:0000256" key="1">
    <source>
        <dbReference type="ARBA" id="ARBA00004567"/>
    </source>
</evidence>
<dbReference type="GO" id="GO:0000055">
    <property type="term" value="P:ribosomal large subunit export from nucleus"/>
    <property type="evidence" value="ECO:0007669"/>
    <property type="project" value="InterPro"/>
</dbReference>
<dbReference type="OMA" id="WHPLGVH"/>
<keyword evidence="4" id="KW-0653">Protein transport</keyword>
<dbReference type="GO" id="GO:0000056">
    <property type="term" value="P:ribosomal small subunit export from nucleus"/>
    <property type="evidence" value="ECO:0007669"/>
    <property type="project" value="InterPro"/>
</dbReference>
<name>S9PVY0_SCHOY</name>
<evidence type="ECO:0000256" key="3">
    <source>
        <dbReference type="ARBA" id="ARBA00022816"/>
    </source>
</evidence>
<keyword evidence="9" id="KW-1185">Reference proteome</keyword>
<organism evidence="8 9">
    <name type="scientific">Schizosaccharomyces octosporus (strain yFS286)</name>
    <name type="common">Fission yeast</name>
    <name type="synonym">Octosporomyces octosporus</name>
    <dbReference type="NCBI Taxonomy" id="483514"/>
    <lineage>
        <taxon>Eukaryota</taxon>
        <taxon>Fungi</taxon>
        <taxon>Dikarya</taxon>
        <taxon>Ascomycota</taxon>
        <taxon>Taphrinomycotina</taxon>
        <taxon>Schizosaccharomycetes</taxon>
        <taxon>Schizosaccharomycetales</taxon>
        <taxon>Schizosaccharomycetaceae</taxon>
        <taxon>Schizosaccharomyces</taxon>
    </lineage>
</organism>
<evidence type="ECO:0000256" key="5">
    <source>
        <dbReference type="ARBA" id="ARBA00023010"/>
    </source>
</evidence>
<keyword evidence="5" id="KW-0811">Translocation</keyword>
<evidence type="ECO:0000256" key="6">
    <source>
        <dbReference type="ARBA" id="ARBA00023132"/>
    </source>
</evidence>
<dbReference type="PANTHER" id="PTHR13257:SF0">
    <property type="entry name" value="NUCLEAR PORE COMPLEX PROTEIN NUP88"/>
    <property type="match status" value="1"/>
</dbReference>
<dbReference type="InterPro" id="IPR037700">
    <property type="entry name" value="NUP88/NUP82"/>
</dbReference>
<evidence type="ECO:0000313" key="8">
    <source>
        <dbReference type="EMBL" id="EPX71613.1"/>
    </source>
</evidence>
<dbReference type="HOGENOM" id="CLU_009483_0_0_1"/>
<evidence type="ECO:0000313" key="9">
    <source>
        <dbReference type="Proteomes" id="UP000016088"/>
    </source>
</evidence>
<evidence type="ECO:0000256" key="4">
    <source>
        <dbReference type="ARBA" id="ARBA00022927"/>
    </source>
</evidence>
<protein>
    <submittedName>
        <fullName evidence="8">Nucleoporin Nup82</fullName>
    </submittedName>
</protein>
<keyword evidence="3" id="KW-0509">mRNA transport</keyword>
<gene>
    <name evidence="8" type="ORF">SOCG_01830</name>
</gene>
<dbReference type="GeneID" id="25030810"/>
<dbReference type="PANTHER" id="PTHR13257">
    <property type="entry name" value="NUCLEOPORIN NUP84-RELATED"/>
    <property type="match status" value="1"/>
</dbReference>
<dbReference type="VEuPathDB" id="FungiDB:SOCG_01830"/>
<comment type="subcellular location">
    <subcellularLocation>
        <location evidence="1">Nucleus</location>
        <location evidence="1">Nuclear pore complex</location>
    </subcellularLocation>
</comment>
<dbReference type="RefSeq" id="XP_013020237.1">
    <property type="nucleotide sequence ID" value="XM_013164783.1"/>
</dbReference>
<dbReference type="EMBL" id="KE503208">
    <property type="protein sequence ID" value="EPX71613.1"/>
    <property type="molecule type" value="Genomic_DNA"/>
</dbReference>
<keyword evidence="6" id="KW-0906">Nuclear pore complex</keyword>
<evidence type="ECO:0000256" key="7">
    <source>
        <dbReference type="ARBA" id="ARBA00023242"/>
    </source>
</evidence>
<proteinExistence type="predicted"/>
<dbReference type="Proteomes" id="UP000016088">
    <property type="component" value="Unassembled WGS sequence"/>
</dbReference>
<dbReference type="OrthoDB" id="341482at2759"/>
<keyword evidence="7" id="KW-0539">Nucleus</keyword>
<dbReference type="eggNOG" id="ENOG502QUNM">
    <property type="taxonomic scope" value="Eukaryota"/>
</dbReference>
<evidence type="ECO:0000256" key="2">
    <source>
        <dbReference type="ARBA" id="ARBA00022448"/>
    </source>
</evidence>
<dbReference type="GO" id="GO:0017056">
    <property type="term" value="F:structural constituent of nuclear pore"/>
    <property type="evidence" value="ECO:0007669"/>
    <property type="project" value="InterPro"/>
</dbReference>
<dbReference type="GO" id="GO:0006406">
    <property type="term" value="P:mRNA export from nucleus"/>
    <property type="evidence" value="ECO:0007669"/>
    <property type="project" value="TreeGrafter"/>
</dbReference>
<dbReference type="GO" id="GO:0005643">
    <property type="term" value="C:nuclear pore"/>
    <property type="evidence" value="ECO:0007669"/>
    <property type="project" value="UniProtKB-SubCell"/>
</dbReference>